<dbReference type="InParanoid" id="A0A6I9RVN8"/>
<name>A0A6I9RVN8_ELAGV</name>
<feature type="compositionally biased region" description="Basic and acidic residues" evidence="1">
    <location>
        <begin position="23"/>
        <end position="32"/>
    </location>
</feature>
<feature type="compositionally biased region" description="Basic residues" evidence="1">
    <location>
        <begin position="33"/>
        <end position="44"/>
    </location>
</feature>
<evidence type="ECO:0000313" key="2">
    <source>
        <dbReference type="Proteomes" id="UP000504607"/>
    </source>
</evidence>
<organism evidence="2 3">
    <name type="scientific">Elaeis guineensis var. tenera</name>
    <name type="common">Oil palm</name>
    <dbReference type="NCBI Taxonomy" id="51953"/>
    <lineage>
        <taxon>Eukaryota</taxon>
        <taxon>Viridiplantae</taxon>
        <taxon>Streptophyta</taxon>
        <taxon>Embryophyta</taxon>
        <taxon>Tracheophyta</taxon>
        <taxon>Spermatophyta</taxon>
        <taxon>Magnoliopsida</taxon>
        <taxon>Liliopsida</taxon>
        <taxon>Arecaceae</taxon>
        <taxon>Arecoideae</taxon>
        <taxon>Cocoseae</taxon>
        <taxon>Elaeidinae</taxon>
        <taxon>Elaeis</taxon>
    </lineage>
</organism>
<reference evidence="3" key="1">
    <citation type="submission" date="2025-08" db="UniProtKB">
        <authorList>
            <consortium name="RefSeq"/>
        </authorList>
    </citation>
    <scope>IDENTIFICATION</scope>
</reference>
<feature type="compositionally biased region" description="Basic and acidic residues" evidence="1">
    <location>
        <begin position="66"/>
        <end position="75"/>
    </location>
</feature>
<dbReference type="AlphaFoldDB" id="A0A6I9RVN8"/>
<dbReference type="PANTHER" id="PTHR34660">
    <property type="entry name" value="MYB-LIKE PROTEIN X"/>
    <property type="match status" value="1"/>
</dbReference>
<dbReference type="RefSeq" id="XP_010933348.1">
    <property type="nucleotide sequence ID" value="XM_010935046.2"/>
</dbReference>
<dbReference type="Proteomes" id="UP000504607">
    <property type="component" value="Chromosome 11"/>
</dbReference>
<evidence type="ECO:0000256" key="1">
    <source>
        <dbReference type="SAM" id="MobiDB-lite"/>
    </source>
</evidence>
<proteinExistence type="predicted"/>
<sequence length="342" mass="38965">MSRCYPYPPPPPYYEEGLIESIKLSKERENAKKERRKEKKREKKEKREKAGQENSECKEHSHKKRKYEEKSHLDQKVGYNAKATTANSIEQLEKSGLTEEHEQPCSIQNTYDSSESSQDSSKRRKFVATNASQASHGLILRIRLPLVKQKDPIPTSMPIAKQKEPAPPVSMPIVKQKDPISSESVRVMKQKNPVPPATMPTVKQKDLKSPVTLRTLNQTDLALTRTSEEPCFSGGLELEAAETPHSKSVLKRNSRICKMERQFEELTANWNPPPLQLEYSDMGNQDWLFGSSKRRSGPDANRCKTSTEGSLSHISRVTSSLQPQACYLSEFNMYQLPYVIPY</sequence>
<dbReference type="PANTHER" id="PTHR34660:SF7">
    <property type="entry name" value="DNA LIGASE-LIKE PROTEIN"/>
    <property type="match status" value="1"/>
</dbReference>
<keyword evidence="2" id="KW-1185">Reference proteome</keyword>
<evidence type="ECO:0000313" key="3">
    <source>
        <dbReference type="RefSeq" id="XP_010933348.1"/>
    </source>
</evidence>
<feature type="compositionally biased region" description="Basic and acidic residues" evidence="1">
    <location>
        <begin position="91"/>
        <end position="103"/>
    </location>
</feature>
<accession>A0A6I9RVN8</accession>
<dbReference type="OrthoDB" id="778084at2759"/>
<protein>
    <submittedName>
        <fullName evidence="3">Uncharacterized protein LOC105053766</fullName>
    </submittedName>
</protein>
<gene>
    <name evidence="3" type="primary">LOC105053766</name>
</gene>
<feature type="region of interest" description="Disordered" evidence="1">
    <location>
        <begin position="1"/>
        <end position="130"/>
    </location>
</feature>
<feature type="compositionally biased region" description="Pro residues" evidence="1">
    <location>
        <begin position="1"/>
        <end position="13"/>
    </location>
</feature>
<feature type="compositionally biased region" description="Basic and acidic residues" evidence="1">
    <location>
        <begin position="45"/>
        <end position="59"/>
    </location>
</feature>